<evidence type="ECO:0000256" key="2">
    <source>
        <dbReference type="ARBA" id="ARBA00022475"/>
    </source>
</evidence>
<feature type="transmembrane region" description="Helical" evidence="8">
    <location>
        <begin position="391"/>
        <end position="410"/>
    </location>
</feature>
<feature type="transmembrane region" description="Helical" evidence="8">
    <location>
        <begin position="203"/>
        <end position="222"/>
    </location>
</feature>
<keyword evidence="6 8" id="KW-1133">Transmembrane helix</keyword>
<protein>
    <recommendedName>
        <fullName evidence="10">Polysaccharide biosynthesis protein C-terminal domain-containing protein</fullName>
    </recommendedName>
</protein>
<keyword evidence="2" id="KW-1003">Cell membrane</keyword>
<feature type="transmembrane region" description="Helical" evidence="8">
    <location>
        <begin position="358"/>
        <end position="379"/>
    </location>
</feature>
<feature type="transmembrane region" description="Helical" evidence="8">
    <location>
        <begin position="101"/>
        <end position="124"/>
    </location>
</feature>
<accession>A0A0F9KGN3</accession>
<feature type="transmembrane region" description="Helical" evidence="8">
    <location>
        <begin position="416"/>
        <end position="437"/>
    </location>
</feature>
<keyword evidence="4" id="KW-0133">Cell shape</keyword>
<comment type="caution">
    <text evidence="9">The sequence shown here is derived from an EMBL/GenBank/DDBJ whole genome shotgun (WGS) entry which is preliminary data.</text>
</comment>
<evidence type="ECO:0000256" key="3">
    <source>
        <dbReference type="ARBA" id="ARBA00022692"/>
    </source>
</evidence>
<dbReference type="GO" id="GO:0034204">
    <property type="term" value="P:lipid translocation"/>
    <property type="evidence" value="ECO:0007669"/>
    <property type="project" value="TreeGrafter"/>
</dbReference>
<dbReference type="GO" id="GO:0009252">
    <property type="term" value="P:peptidoglycan biosynthetic process"/>
    <property type="evidence" value="ECO:0007669"/>
    <property type="project" value="UniProtKB-KW"/>
</dbReference>
<evidence type="ECO:0000256" key="8">
    <source>
        <dbReference type="SAM" id="Phobius"/>
    </source>
</evidence>
<keyword evidence="5" id="KW-0573">Peptidoglycan synthesis</keyword>
<feature type="transmembrane region" description="Helical" evidence="8">
    <location>
        <begin position="171"/>
        <end position="191"/>
    </location>
</feature>
<evidence type="ECO:0008006" key="10">
    <source>
        <dbReference type="Google" id="ProtNLM"/>
    </source>
</evidence>
<dbReference type="InterPro" id="IPR051050">
    <property type="entry name" value="Lipid_II_flippase_MurJ/MviN"/>
</dbReference>
<proteinExistence type="predicted"/>
<keyword evidence="3 8" id="KW-0812">Transmembrane</keyword>
<name>A0A0F9KGN3_9ZZZZ</name>
<dbReference type="GO" id="GO:0005886">
    <property type="term" value="C:plasma membrane"/>
    <property type="evidence" value="ECO:0007669"/>
    <property type="project" value="UniProtKB-SubCell"/>
</dbReference>
<evidence type="ECO:0000256" key="5">
    <source>
        <dbReference type="ARBA" id="ARBA00022984"/>
    </source>
</evidence>
<dbReference type="PANTHER" id="PTHR47019:SF1">
    <property type="entry name" value="LIPID II FLIPPASE MURJ"/>
    <property type="match status" value="1"/>
</dbReference>
<feature type="transmembrane region" description="Helical" evidence="8">
    <location>
        <begin position="59"/>
        <end position="81"/>
    </location>
</feature>
<evidence type="ECO:0000256" key="1">
    <source>
        <dbReference type="ARBA" id="ARBA00004651"/>
    </source>
</evidence>
<dbReference type="Pfam" id="PF03023">
    <property type="entry name" value="MurJ"/>
    <property type="match status" value="1"/>
</dbReference>
<feature type="transmembrane region" description="Helical" evidence="8">
    <location>
        <begin position="144"/>
        <end position="164"/>
    </location>
</feature>
<feature type="transmembrane region" description="Helical" evidence="8">
    <location>
        <begin position="281"/>
        <end position="301"/>
    </location>
</feature>
<dbReference type="GO" id="GO:0008360">
    <property type="term" value="P:regulation of cell shape"/>
    <property type="evidence" value="ECO:0007669"/>
    <property type="project" value="UniProtKB-KW"/>
</dbReference>
<dbReference type="AlphaFoldDB" id="A0A0F9KGN3"/>
<sequence>MKLLNKVEISKRLRKLISNPVIMNVAIVSIATMLIKIVAFYKETLVASTFGLSLLLDTFLIAVLIPAFIQNVFIGALRNIFIPNYIAELGSTNQKEEFQSLILLMVTGIMFFFTILTYFVSDLLVEIVFPNKDFEYYELVRSQLHIVLPSLFFMGYSSVIGGLLEIESKFMVSTLSGIFPAISTIIALIYFNDYLGDQVLATGFLMGNIFAFIYFIFIGYRYRLISLKWPRLNENSRTMLKQLPPKVISGFLTGVNPFVDQFFAGQLAIGSIAALNYGLKIPAFVLGILLSSVGSVLLPHFSKLVNKNIASGFKYLFKSIKVLFISTFGLTIILMVFSEPIISLLFERNSFTSEDTKVVSAIQMIILAYVPFSLCGIIIVKFLTSINKNSFMAYISVISFALNIFLNYILVKNFDLYGLALSTTFVRITVSSIYFIYTYRLFKKLY</sequence>
<evidence type="ECO:0000313" key="9">
    <source>
        <dbReference type="EMBL" id="KKM21323.1"/>
    </source>
</evidence>
<keyword evidence="7 8" id="KW-0472">Membrane</keyword>
<dbReference type="PANTHER" id="PTHR47019">
    <property type="entry name" value="LIPID II FLIPPASE MURJ"/>
    <property type="match status" value="1"/>
</dbReference>
<evidence type="ECO:0000256" key="6">
    <source>
        <dbReference type="ARBA" id="ARBA00022989"/>
    </source>
</evidence>
<dbReference type="PRINTS" id="PR01806">
    <property type="entry name" value="VIRFACTRMVIN"/>
</dbReference>
<dbReference type="EMBL" id="LAZR01013576">
    <property type="protein sequence ID" value="KKM21323.1"/>
    <property type="molecule type" value="Genomic_DNA"/>
</dbReference>
<feature type="transmembrane region" description="Helical" evidence="8">
    <location>
        <begin position="21"/>
        <end position="39"/>
    </location>
</feature>
<feature type="transmembrane region" description="Helical" evidence="8">
    <location>
        <begin position="247"/>
        <end position="269"/>
    </location>
</feature>
<evidence type="ECO:0000256" key="7">
    <source>
        <dbReference type="ARBA" id="ARBA00023136"/>
    </source>
</evidence>
<evidence type="ECO:0000256" key="4">
    <source>
        <dbReference type="ARBA" id="ARBA00022960"/>
    </source>
</evidence>
<reference evidence="9" key="1">
    <citation type="journal article" date="2015" name="Nature">
        <title>Complex archaea that bridge the gap between prokaryotes and eukaryotes.</title>
        <authorList>
            <person name="Spang A."/>
            <person name="Saw J.H."/>
            <person name="Jorgensen S.L."/>
            <person name="Zaremba-Niedzwiedzka K."/>
            <person name="Martijn J."/>
            <person name="Lind A.E."/>
            <person name="van Eijk R."/>
            <person name="Schleper C."/>
            <person name="Guy L."/>
            <person name="Ettema T.J."/>
        </authorList>
    </citation>
    <scope>NUCLEOTIDE SEQUENCE</scope>
</reference>
<dbReference type="InterPro" id="IPR004268">
    <property type="entry name" value="MurJ"/>
</dbReference>
<gene>
    <name evidence="9" type="ORF">LCGC14_1636570</name>
</gene>
<comment type="subcellular location">
    <subcellularLocation>
        <location evidence="1">Cell membrane</location>
        <topology evidence="1">Multi-pass membrane protein</topology>
    </subcellularLocation>
</comment>
<dbReference type="GO" id="GO:0015648">
    <property type="term" value="F:lipid-linked peptidoglycan transporter activity"/>
    <property type="evidence" value="ECO:0007669"/>
    <property type="project" value="TreeGrafter"/>
</dbReference>
<feature type="transmembrane region" description="Helical" evidence="8">
    <location>
        <begin position="322"/>
        <end position="346"/>
    </location>
</feature>
<organism evidence="9">
    <name type="scientific">marine sediment metagenome</name>
    <dbReference type="NCBI Taxonomy" id="412755"/>
    <lineage>
        <taxon>unclassified sequences</taxon>
        <taxon>metagenomes</taxon>
        <taxon>ecological metagenomes</taxon>
    </lineage>
</organism>